<dbReference type="InterPro" id="IPR037152">
    <property type="entry name" value="L-asparaginase_N_sf"/>
</dbReference>
<feature type="active site" evidence="6">
    <location>
        <position position="12"/>
    </location>
</feature>
<dbReference type="PROSITE" id="PS00917">
    <property type="entry name" value="ASN_GLN_ASE_2"/>
    <property type="match status" value="1"/>
</dbReference>
<evidence type="ECO:0000313" key="11">
    <source>
        <dbReference type="Proteomes" id="UP000677875"/>
    </source>
</evidence>
<evidence type="ECO:0000256" key="4">
    <source>
        <dbReference type="PIRSR" id="PIRSR001220-1"/>
    </source>
</evidence>
<dbReference type="Pfam" id="PF17763">
    <property type="entry name" value="Asparaginase_C"/>
    <property type="match status" value="1"/>
</dbReference>
<dbReference type="PIRSF" id="PIRSF001220">
    <property type="entry name" value="L-ASNase_gatD"/>
    <property type="match status" value="1"/>
</dbReference>
<dbReference type="InterPro" id="IPR036152">
    <property type="entry name" value="Asp/glu_Ase-like_sf"/>
</dbReference>
<feature type="active site" description="O-isoaspartyl threonine intermediate" evidence="4">
    <location>
        <position position="12"/>
    </location>
</feature>
<dbReference type="EMBL" id="JAGPNL010000001">
    <property type="protein sequence ID" value="MBQ0825237.1"/>
    <property type="molecule type" value="Genomic_DNA"/>
</dbReference>
<dbReference type="InterPro" id="IPR020827">
    <property type="entry name" value="Asparaginase/glutaminase_AS1"/>
</dbReference>
<protein>
    <recommendedName>
        <fullName evidence="2">asparaginase</fullName>
        <ecNumber evidence="2">3.5.1.1</ecNumber>
    </recommendedName>
</protein>
<dbReference type="InterPro" id="IPR006034">
    <property type="entry name" value="Asparaginase/glutaminase-like"/>
</dbReference>
<comment type="caution">
    <text evidence="10">The sequence shown here is derived from an EMBL/GenBank/DDBJ whole genome shotgun (WGS) entry which is preliminary data.</text>
</comment>
<dbReference type="GO" id="GO:0006520">
    <property type="term" value="P:amino acid metabolic process"/>
    <property type="evidence" value="ECO:0007669"/>
    <property type="project" value="InterPro"/>
</dbReference>
<dbReference type="InterPro" id="IPR027473">
    <property type="entry name" value="L-asparaginase_C"/>
</dbReference>
<dbReference type="PRINTS" id="PR00139">
    <property type="entry name" value="ASNGLNASE"/>
</dbReference>
<evidence type="ECO:0000256" key="2">
    <source>
        <dbReference type="ARBA" id="ARBA00012920"/>
    </source>
</evidence>
<dbReference type="SUPFAM" id="SSF53774">
    <property type="entry name" value="Glutaminase/Asparaginase"/>
    <property type="match status" value="1"/>
</dbReference>
<dbReference type="Proteomes" id="UP000677875">
    <property type="component" value="Unassembled WGS sequence"/>
</dbReference>
<feature type="active site" evidence="7">
    <location>
        <position position="86"/>
    </location>
</feature>
<evidence type="ECO:0000259" key="9">
    <source>
        <dbReference type="Pfam" id="PF17763"/>
    </source>
</evidence>
<dbReference type="InterPro" id="IPR027474">
    <property type="entry name" value="L-asparaginase_N"/>
</dbReference>
<reference evidence="10" key="1">
    <citation type="submission" date="2021-04" db="EMBL/GenBank/DDBJ databases">
        <title>Genome seq and assembly of Streptomyces sp. RG38.</title>
        <authorList>
            <person name="Chhetri G."/>
        </authorList>
    </citation>
    <scope>NUCLEOTIDE SEQUENCE</scope>
    <source>
        <strain evidence="10">RG38</strain>
    </source>
</reference>
<name>A0A941B0R5_9ACTN</name>
<proteinExistence type="inferred from homology"/>
<dbReference type="EC" id="3.5.1.1" evidence="2"/>
<evidence type="ECO:0000256" key="3">
    <source>
        <dbReference type="ARBA" id="ARBA00049366"/>
    </source>
</evidence>
<dbReference type="Gene3D" id="3.40.50.40">
    <property type="match status" value="1"/>
</dbReference>
<keyword evidence="11" id="KW-1185">Reference proteome</keyword>
<dbReference type="PANTHER" id="PTHR11707:SF28">
    <property type="entry name" value="60 KDA LYSOPHOSPHOLIPASE"/>
    <property type="match status" value="1"/>
</dbReference>
<dbReference type="InterPro" id="IPR027475">
    <property type="entry name" value="Asparaginase/glutaminase_AS2"/>
</dbReference>
<dbReference type="GO" id="GO:0004067">
    <property type="term" value="F:asparaginase activity"/>
    <property type="evidence" value="ECO:0007669"/>
    <property type="project" value="UniProtKB-UniRule"/>
</dbReference>
<dbReference type="PIRSF" id="PIRSF500176">
    <property type="entry name" value="L_ASNase"/>
    <property type="match status" value="1"/>
</dbReference>
<dbReference type="AlphaFoldDB" id="A0A941B0R5"/>
<gene>
    <name evidence="10" type="ORF">J5Y05_01725</name>
</gene>
<dbReference type="PROSITE" id="PS51732">
    <property type="entry name" value="ASN_GLN_ASE_3"/>
    <property type="match status" value="1"/>
</dbReference>
<keyword evidence="10" id="KW-0378">Hydrolase</keyword>
<evidence type="ECO:0000259" key="8">
    <source>
        <dbReference type="Pfam" id="PF00710"/>
    </source>
</evidence>
<accession>A0A941B0R5</accession>
<feature type="domain" description="Asparaginase/glutaminase C-terminal" evidence="9">
    <location>
        <begin position="207"/>
        <end position="309"/>
    </location>
</feature>
<evidence type="ECO:0000256" key="7">
    <source>
        <dbReference type="PROSITE-ProRule" id="PRU10100"/>
    </source>
</evidence>
<dbReference type="PANTHER" id="PTHR11707">
    <property type="entry name" value="L-ASPARAGINASE"/>
    <property type="match status" value="1"/>
</dbReference>
<feature type="binding site" evidence="5">
    <location>
        <begin position="86"/>
        <end position="87"/>
    </location>
    <ligand>
        <name>substrate</name>
    </ligand>
</feature>
<evidence type="ECO:0000256" key="1">
    <source>
        <dbReference type="ARBA" id="ARBA00010518"/>
    </source>
</evidence>
<dbReference type="SFLD" id="SFLDS00057">
    <property type="entry name" value="Glutaminase/Asparaginase"/>
    <property type="match status" value="1"/>
</dbReference>
<dbReference type="Pfam" id="PF00710">
    <property type="entry name" value="Asparaginase"/>
    <property type="match status" value="1"/>
</dbReference>
<dbReference type="Gene3D" id="3.40.50.1170">
    <property type="entry name" value="L-asparaginase, N-terminal domain"/>
    <property type="match status" value="1"/>
</dbReference>
<dbReference type="SMART" id="SM00870">
    <property type="entry name" value="Asparaginase"/>
    <property type="match status" value="1"/>
</dbReference>
<evidence type="ECO:0000256" key="5">
    <source>
        <dbReference type="PIRSR" id="PIRSR001220-2"/>
    </source>
</evidence>
<dbReference type="RefSeq" id="WP_210867927.1">
    <property type="nucleotide sequence ID" value="NZ_JAGPNL010000001.1"/>
</dbReference>
<sequence length="333" mass="34163">MRRIQVVATGGTIASRSGAEGRRATVLAKELVASVGPLPEHAEVGTRDVVTRGSYAFDTGDLLALAREVRSTLDDGADGVVMTHGTDTMEETAFLFDLLFDDPRPIVLTGAQRPFDDRAADGPANLGDALAVAADDAARGLGALLVFDGFAFPARGVRKSETMSAHAFAAPGRGPALRVADGRVVPLARPAPSPRLPVDLNLPRLPRVDVVPVYPGADGLFVRASLEAGAAGVVVAAAGAGNAGPELVEAVAEAVAAGHPVLISSRVHSGPVAPLYAGGGAELRRVGALFADDLSPWQARLLLAAASAVPDRSPRELVRAWLAGRDPLATPGD</sequence>
<comment type="similarity">
    <text evidence="1">Belongs to the asparaginase 1 family.</text>
</comment>
<evidence type="ECO:0000256" key="6">
    <source>
        <dbReference type="PROSITE-ProRule" id="PRU10099"/>
    </source>
</evidence>
<feature type="binding site" evidence="5">
    <location>
        <position position="54"/>
    </location>
    <ligand>
        <name>substrate</name>
    </ligand>
</feature>
<dbReference type="InterPro" id="IPR040919">
    <property type="entry name" value="Asparaginase_C"/>
</dbReference>
<comment type="catalytic activity">
    <reaction evidence="3">
        <text>L-asparagine + H2O = L-aspartate + NH4(+)</text>
        <dbReference type="Rhea" id="RHEA:21016"/>
        <dbReference type="ChEBI" id="CHEBI:15377"/>
        <dbReference type="ChEBI" id="CHEBI:28938"/>
        <dbReference type="ChEBI" id="CHEBI:29991"/>
        <dbReference type="ChEBI" id="CHEBI:58048"/>
        <dbReference type="EC" id="3.5.1.1"/>
    </reaction>
</comment>
<evidence type="ECO:0000313" key="10">
    <source>
        <dbReference type="EMBL" id="MBQ0825237.1"/>
    </source>
</evidence>
<dbReference type="PROSITE" id="PS00144">
    <property type="entry name" value="ASN_GLN_ASE_1"/>
    <property type="match status" value="1"/>
</dbReference>
<feature type="domain" description="L-asparaginase N-terminal" evidence="8">
    <location>
        <begin position="3"/>
        <end position="184"/>
    </location>
</feature>
<organism evidence="10 11">
    <name type="scientific">Streptomyces tagetis</name>
    <dbReference type="NCBI Taxonomy" id="2820809"/>
    <lineage>
        <taxon>Bacteria</taxon>
        <taxon>Bacillati</taxon>
        <taxon>Actinomycetota</taxon>
        <taxon>Actinomycetes</taxon>
        <taxon>Kitasatosporales</taxon>
        <taxon>Streptomycetaceae</taxon>
        <taxon>Streptomyces</taxon>
    </lineage>
</organism>